<feature type="domain" description="Exonuclease" evidence="5">
    <location>
        <begin position="45"/>
        <end position="221"/>
    </location>
</feature>
<keyword evidence="3" id="KW-0378">Hydrolase</keyword>
<dbReference type="EMBL" id="ML170172">
    <property type="protein sequence ID" value="TDL23047.1"/>
    <property type="molecule type" value="Genomic_DNA"/>
</dbReference>
<keyword evidence="2" id="KW-0540">Nuclease</keyword>
<dbReference type="PANTHER" id="PTHR11046:SF0">
    <property type="entry name" value="OLIGORIBONUCLEASE, MITOCHONDRIAL"/>
    <property type="match status" value="1"/>
</dbReference>
<dbReference type="GO" id="GO:0000175">
    <property type="term" value="F:3'-5'-RNA exonuclease activity"/>
    <property type="evidence" value="ECO:0007669"/>
    <property type="project" value="InterPro"/>
</dbReference>
<dbReference type="Gene3D" id="3.30.420.10">
    <property type="entry name" value="Ribonuclease H-like superfamily/Ribonuclease H"/>
    <property type="match status" value="1"/>
</dbReference>
<dbReference type="Proteomes" id="UP000294933">
    <property type="component" value="Unassembled WGS sequence"/>
</dbReference>
<sequence length="241" mass="27503">MLRAFQRQVSGICVSGRRVPLQSTKLKTTIHSGMSNRILDFEAGPLVWIDCEMTGLDHRKDKILEIAVLITDGKLELLDPGVEYVIQTDKESLDKMDTWCTRQHGTSGLTQACLDSPHTLSYVSQKVLEYVKERIPSPRVGVLAGNSVHVDRLFLLQQMPELVDWLHYRIVDVSSVKELCRRWYPELHPPRAISVKTSHRALDDIRGSIKELEWYRENVFSAPKTAADVPRNRSEELSRGQ</sequence>
<evidence type="ECO:0000256" key="2">
    <source>
        <dbReference type="ARBA" id="ARBA00022722"/>
    </source>
</evidence>
<dbReference type="SMART" id="SM00479">
    <property type="entry name" value="EXOIII"/>
    <property type="match status" value="1"/>
</dbReference>
<dbReference type="AlphaFoldDB" id="A0A4Y7Q5W6"/>
<proteinExistence type="inferred from homology"/>
<dbReference type="InterPro" id="IPR022894">
    <property type="entry name" value="Oligoribonuclease"/>
</dbReference>
<keyword evidence="7" id="KW-1185">Reference proteome</keyword>
<gene>
    <name evidence="6" type="ORF">BD410DRAFT_787877</name>
</gene>
<keyword evidence="4" id="KW-0269">Exonuclease</keyword>
<evidence type="ECO:0000256" key="3">
    <source>
        <dbReference type="ARBA" id="ARBA00022801"/>
    </source>
</evidence>
<dbReference type="GO" id="GO:0005739">
    <property type="term" value="C:mitochondrion"/>
    <property type="evidence" value="ECO:0007669"/>
    <property type="project" value="TreeGrafter"/>
</dbReference>
<reference evidence="6 7" key="1">
    <citation type="submission" date="2018-06" db="EMBL/GenBank/DDBJ databases">
        <title>A transcriptomic atlas of mushroom development highlights an independent origin of complex multicellularity.</title>
        <authorList>
            <consortium name="DOE Joint Genome Institute"/>
            <person name="Krizsan K."/>
            <person name="Almasi E."/>
            <person name="Merenyi Z."/>
            <person name="Sahu N."/>
            <person name="Viragh M."/>
            <person name="Koszo T."/>
            <person name="Mondo S."/>
            <person name="Kiss B."/>
            <person name="Balint B."/>
            <person name="Kues U."/>
            <person name="Barry K."/>
            <person name="Hegedus J.C."/>
            <person name="Henrissat B."/>
            <person name="Johnson J."/>
            <person name="Lipzen A."/>
            <person name="Ohm R."/>
            <person name="Nagy I."/>
            <person name="Pangilinan J."/>
            <person name="Yan J."/>
            <person name="Xiong Y."/>
            <person name="Grigoriev I.V."/>
            <person name="Hibbett D.S."/>
            <person name="Nagy L.G."/>
        </authorList>
    </citation>
    <scope>NUCLEOTIDE SEQUENCE [LARGE SCALE GENOMIC DNA]</scope>
    <source>
        <strain evidence="6 7">SZMC22713</strain>
    </source>
</reference>
<evidence type="ECO:0000313" key="7">
    <source>
        <dbReference type="Proteomes" id="UP000294933"/>
    </source>
</evidence>
<dbReference type="CDD" id="cd06135">
    <property type="entry name" value="Orn"/>
    <property type="match status" value="1"/>
</dbReference>
<dbReference type="GO" id="GO:0003676">
    <property type="term" value="F:nucleic acid binding"/>
    <property type="evidence" value="ECO:0007669"/>
    <property type="project" value="InterPro"/>
</dbReference>
<protein>
    <submittedName>
        <fullName evidence="6">Ribonuclease H-like protein</fullName>
    </submittedName>
</protein>
<dbReference type="OrthoDB" id="270189at2759"/>
<name>A0A4Y7Q5W6_9AGAM</name>
<dbReference type="NCBIfam" id="NF003765">
    <property type="entry name" value="PRK05359.1"/>
    <property type="match status" value="1"/>
</dbReference>
<dbReference type="STRING" id="50990.A0A4Y7Q5W6"/>
<evidence type="ECO:0000259" key="5">
    <source>
        <dbReference type="SMART" id="SM00479"/>
    </source>
</evidence>
<evidence type="ECO:0000256" key="4">
    <source>
        <dbReference type="ARBA" id="ARBA00022839"/>
    </source>
</evidence>
<dbReference type="Pfam" id="PF00929">
    <property type="entry name" value="RNase_T"/>
    <property type="match status" value="1"/>
</dbReference>
<evidence type="ECO:0000256" key="1">
    <source>
        <dbReference type="ARBA" id="ARBA00009921"/>
    </source>
</evidence>
<dbReference type="InterPro" id="IPR013520">
    <property type="entry name" value="Ribonucl_H"/>
</dbReference>
<dbReference type="InterPro" id="IPR036397">
    <property type="entry name" value="RNaseH_sf"/>
</dbReference>
<accession>A0A4Y7Q5W6</accession>
<organism evidence="6 7">
    <name type="scientific">Rickenella mellea</name>
    <dbReference type="NCBI Taxonomy" id="50990"/>
    <lineage>
        <taxon>Eukaryota</taxon>
        <taxon>Fungi</taxon>
        <taxon>Dikarya</taxon>
        <taxon>Basidiomycota</taxon>
        <taxon>Agaricomycotina</taxon>
        <taxon>Agaricomycetes</taxon>
        <taxon>Hymenochaetales</taxon>
        <taxon>Rickenellaceae</taxon>
        <taxon>Rickenella</taxon>
    </lineage>
</organism>
<dbReference type="FunFam" id="3.30.420.10:FF:000003">
    <property type="entry name" value="Oligoribonuclease"/>
    <property type="match status" value="1"/>
</dbReference>
<dbReference type="PANTHER" id="PTHR11046">
    <property type="entry name" value="OLIGORIBONUCLEASE, MITOCHONDRIAL"/>
    <property type="match status" value="1"/>
</dbReference>
<dbReference type="InterPro" id="IPR012337">
    <property type="entry name" value="RNaseH-like_sf"/>
</dbReference>
<dbReference type="SUPFAM" id="SSF53098">
    <property type="entry name" value="Ribonuclease H-like"/>
    <property type="match status" value="1"/>
</dbReference>
<evidence type="ECO:0000313" key="6">
    <source>
        <dbReference type="EMBL" id="TDL23047.1"/>
    </source>
</evidence>
<dbReference type="VEuPathDB" id="FungiDB:BD410DRAFT_787877"/>
<comment type="similarity">
    <text evidence="1">Belongs to the oligoribonuclease family.</text>
</comment>